<evidence type="ECO:0000313" key="3">
    <source>
        <dbReference type="Proteomes" id="UP000832034"/>
    </source>
</evidence>
<reference evidence="2" key="1">
    <citation type="submission" date="2021-12" db="EMBL/GenBank/DDBJ databases">
        <authorList>
            <person name="Veyrier F.J."/>
        </authorList>
    </citation>
    <scope>NUCLEOTIDE SEQUENCE</scope>
    <source>
        <strain evidence="2">SAG 1488-6</strain>
    </source>
</reference>
<sequence length="198" mass="23234">MTLDTNEATVIEFSWTHYFCLCWAVVILIAFSAIPAYMTAFHVGTVWMALIHGSWAVLLALFFLVFWSVLLFGCFYCFYIGILAAPRYVFLNTEGICVQTLYRPLSYHLAWENVAAIQVEVYASVTLHFYTGSKYLYVKEQYPIGEKQRDVYRKYKQTSSQMLVNRVKDYSKPQFEQLLMTYYRRRNQQPNSILVPKN</sequence>
<evidence type="ECO:0000313" key="2">
    <source>
        <dbReference type="EMBL" id="UOO93278.1"/>
    </source>
</evidence>
<dbReference type="EMBL" id="CP091512">
    <property type="protein sequence ID" value="UOO93278.1"/>
    <property type="molecule type" value="Genomic_DNA"/>
</dbReference>
<dbReference type="Proteomes" id="UP000832034">
    <property type="component" value="Chromosome"/>
</dbReference>
<keyword evidence="1" id="KW-0812">Transmembrane</keyword>
<feature type="transmembrane region" description="Helical" evidence="1">
    <location>
        <begin position="15"/>
        <end position="34"/>
    </location>
</feature>
<protein>
    <recommendedName>
        <fullName evidence="4">Transmembrane protein</fullName>
    </recommendedName>
</protein>
<evidence type="ECO:0008006" key="4">
    <source>
        <dbReference type="Google" id="ProtNLM"/>
    </source>
</evidence>
<keyword evidence="3" id="KW-1185">Reference proteome</keyword>
<organism evidence="2 3">
    <name type="scientific">Vitreoscilla stercoraria</name>
    <dbReference type="NCBI Taxonomy" id="61"/>
    <lineage>
        <taxon>Bacteria</taxon>
        <taxon>Pseudomonadati</taxon>
        <taxon>Pseudomonadota</taxon>
        <taxon>Betaproteobacteria</taxon>
        <taxon>Neisseriales</taxon>
        <taxon>Neisseriaceae</taxon>
        <taxon>Vitreoscilla</taxon>
    </lineage>
</organism>
<accession>A0ABY4EC00</accession>
<name>A0ABY4EC00_VITST</name>
<keyword evidence="1" id="KW-0472">Membrane</keyword>
<feature type="transmembrane region" description="Helical" evidence="1">
    <location>
        <begin position="55"/>
        <end position="82"/>
    </location>
</feature>
<reference evidence="2" key="2">
    <citation type="journal article" date="2022" name="Res Sq">
        <title>Evolution of multicellular longitudinally dividing oral cavity symbionts (Neisseriaceae).</title>
        <authorList>
            <person name="Nyongesa S."/>
            <person name="Weber P."/>
            <person name="Bernet E."/>
            <person name="Pullido F."/>
            <person name="Nieckarz M."/>
            <person name="Delaby M."/>
            <person name="Nieves C."/>
            <person name="Viehboeck T."/>
            <person name="Krause N."/>
            <person name="Rivera-Millot A."/>
            <person name="Nakamura A."/>
            <person name="Vischer N."/>
            <person name="VanNieuwenhze M."/>
            <person name="Brun Y."/>
            <person name="Cava F."/>
            <person name="Bulgheresi S."/>
            <person name="Veyrier F."/>
        </authorList>
    </citation>
    <scope>NUCLEOTIDE SEQUENCE</scope>
    <source>
        <strain evidence="2">SAG 1488-6</strain>
    </source>
</reference>
<evidence type="ECO:0000256" key="1">
    <source>
        <dbReference type="SAM" id="Phobius"/>
    </source>
</evidence>
<gene>
    <name evidence="2" type="ORF">LVJ81_04395</name>
</gene>
<keyword evidence="1" id="KW-1133">Transmembrane helix</keyword>
<dbReference type="RefSeq" id="WP_019957616.1">
    <property type="nucleotide sequence ID" value="NZ_CP091512.1"/>
</dbReference>
<proteinExistence type="predicted"/>